<organism evidence="2 3">
    <name type="scientific">Weissella cibaria</name>
    <dbReference type="NCBI Taxonomy" id="137591"/>
    <lineage>
        <taxon>Bacteria</taxon>
        <taxon>Bacillati</taxon>
        <taxon>Bacillota</taxon>
        <taxon>Bacilli</taxon>
        <taxon>Lactobacillales</taxon>
        <taxon>Lactobacillaceae</taxon>
        <taxon>Weissella</taxon>
    </lineage>
</organism>
<protein>
    <submittedName>
        <fullName evidence="2">Uncharacterized protein</fullName>
    </submittedName>
</protein>
<sequence length="137" mass="15296">MVIKNQWLQLLILVGLSVAFISLLVFVLGRWFRNNNFPKTKGSIWILALFSSSLAFILANTTINANKGIDLQSIIQGVQEVLSTFIVPVVLGIMFTTSEYDQEKDKLSKTKTVTTETVNIDSNGVGHYEKITVTEEE</sequence>
<evidence type="ECO:0000313" key="2">
    <source>
        <dbReference type="EMBL" id="AWF96831.1"/>
    </source>
</evidence>
<gene>
    <name evidence="2" type="ORF">B6254_2487</name>
</gene>
<dbReference type="AlphaFoldDB" id="A0A2S1KV24"/>
<keyword evidence="1" id="KW-0472">Membrane</keyword>
<evidence type="ECO:0000313" key="3">
    <source>
        <dbReference type="Proteomes" id="UP000244870"/>
    </source>
</evidence>
<dbReference type="EMBL" id="CP020929">
    <property type="protein sequence ID" value="AWF96831.1"/>
    <property type="molecule type" value="Genomic_DNA"/>
</dbReference>
<feature type="transmembrane region" description="Helical" evidence="1">
    <location>
        <begin position="81"/>
        <end position="100"/>
    </location>
</feature>
<geneLocation type="plasmid" evidence="2">
    <name>unnamed1</name>
</geneLocation>
<keyword evidence="1" id="KW-1133">Transmembrane helix</keyword>
<name>A0A2S1KV24_9LACO</name>
<accession>A0A2S1KV24</accession>
<keyword evidence="2" id="KW-0614">Plasmid</keyword>
<reference evidence="2 3" key="1">
    <citation type="submission" date="2017-04" db="EMBL/GenBank/DDBJ databases">
        <title>Weissella cibaria strain m2 complete genome.</title>
        <authorList>
            <person name="Pan Q."/>
            <person name="Tan M."/>
            <person name="Yao F."/>
            <person name="Su S."/>
        </authorList>
    </citation>
    <scope>NUCLEOTIDE SEQUENCE [LARGE SCALE GENOMIC DNA]</scope>
    <source>
        <strain evidence="2 3">M2</strain>
        <plasmid evidence="3">Plasmid unnamed1</plasmid>
    </source>
</reference>
<feature type="transmembrane region" description="Helical" evidence="1">
    <location>
        <begin position="44"/>
        <end position="61"/>
    </location>
</feature>
<evidence type="ECO:0000256" key="1">
    <source>
        <dbReference type="SAM" id="Phobius"/>
    </source>
</evidence>
<feature type="transmembrane region" description="Helical" evidence="1">
    <location>
        <begin position="6"/>
        <end position="32"/>
    </location>
</feature>
<dbReference type="Proteomes" id="UP000244870">
    <property type="component" value="Plasmid unnamed1"/>
</dbReference>
<dbReference type="RefSeq" id="WP_108731144.1">
    <property type="nucleotide sequence ID" value="NZ_CP020929.1"/>
</dbReference>
<keyword evidence="1" id="KW-0812">Transmembrane</keyword>
<proteinExistence type="predicted"/>